<evidence type="ECO:0000256" key="13">
    <source>
        <dbReference type="HAMAP-Rule" id="MF_01810"/>
    </source>
</evidence>
<feature type="transmembrane region" description="Helical" evidence="13">
    <location>
        <begin position="497"/>
        <end position="522"/>
    </location>
</feature>
<reference evidence="17 18" key="1">
    <citation type="submission" date="2024-04" db="EMBL/GenBank/DDBJ databases">
        <authorList>
            <person name="Cremers G."/>
        </authorList>
    </citation>
    <scope>NUCLEOTIDE SEQUENCE [LARGE SCALE GENOMIC DNA]</scope>
    <source>
        <strain evidence="17">MeCH1-AG</strain>
    </source>
</reference>
<dbReference type="NCBIfam" id="TIGR03592">
    <property type="entry name" value="yidC_oxa1_cterm"/>
    <property type="match status" value="1"/>
</dbReference>
<keyword evidence="6 13" id="KW-0812">Transmembrane</keyword>
<dbReference type="InterPro" id="IPR019998">
    <property type="entry name" value="Membr_insert_YidC"/>
</dbReference>
<evidence type="ECO:0000256" key="12">
    <source>
        <dbReference type="ARBA" id="ARBA00033342"/>
    </source>
</evidence>
<comment type="function">
    <text evidence="13">Required for the insertion and/or proper folding and/or complex formation of integral membrane proteins into the membrane. Involved in integration of membrane proteins that insert both dependently and independently of the Sec translocase complex, as well as at least some lipoproteins. Aids folding of multispanning membrane proteins.</text>
</comment>
<dbReference type="HAMAP" id="MF_01810">
    <property type="entry name" value="YidC_type1"/>
    <property type="match status" value="1"/>
</dbReference>
<evidence type="ECO:0000313" key="18">
    <source>
        <dbReference type="Proteomes" id="UP001497493"/>
    </source>
</evidence>
<evidence type="ECO:0000256" key="7">
    <source>
        <dbReference type="ARBA" id="ARBA00022927"/>
    </source>
</evidence>
<evidence type="ECO:0000256" key="5">
    <source>
        <dbReference type="ARBA" id="ARBA00022475"/>
    </source>
</evidence>
<evidence type="ECO:0000256" key="6">
    <source>
        <dbReference type="ARBA" id="ARBA00022692"/>
    </source>
</evidence>
<keyword evidence="5 13" id="KW-1003">Cell membrane</keyword>
<dbReference type="RefSeq" id="WP_348758399.1">
    <property type="nucleotide sequence ID" value="NZ_OZ026884.1"/>
</dbReference>
<evidence type="ECO:0000256" key="10">
    <source>
        <dbReference type="ARBA" id="ARBA00023186"/>
    </source>
</evidence>
<dbReference type="Pfam" id="PF02096">
    <property type="entry name" value="60KD_IMP"/>
    <property type="match status" value="1"/>
</dbReference>
<feature type="region of interest" description="Disordered" evidence="14">
    <location>
        <begin position="30"/>
        <end position="73"/>
    </location>
</feature>
<evidence type="ECO:0000256" key="3">
    <source>
        <dbReference type="ARBA" id="ARBA00015325"/>
    </source>
</evidence>
<dbReference type="InterPro" id="IPR028053">
    <property type="entry name" value="Membr_insert_YidC_N"/>
</dbReference>
<dbReference type="NCBIfam" id="NF002352">
    <property type="entry name" value="PRK01318.1-3"/>
    <property type="match status" value="1"/>
</dbReference>
<dbReference type="PANTHER" id="PTHR12428">
    <property type="entry name" value="OXA1"/>
    <property type="match status" value="1"/>
</dbReference>
<dbReference type="NCBIfam" id="NF002353">
    <property type="entry name" value="PRK01318.1-4"/>
    <property type="match status" value="1"/>
</dbReference>
<dbReference type="InterPro" id="IPR028055">
    <property type="entry name" value="YidC/Oxa/ALB_C"/>
</dbReference>
<proteinExistence type="inferred from homology"/>
<comment type="subunit">
    <text evidence="13">Interacts with the Sec translocase complex via SecD. Specifically interacts with transmembrane segments of nascent integral membrane proteins during membrane integration.</text>
</comment>
<keyword evidence="4 13" id="KW-0813">Transport</keyword>
<feature type="domain" description="Membrane insertase YidC N-terminal" evidence="16">
    <location>
        <begin position="73"/>
        <end position="347"/>
    </location>
</feature>
<dbReference type="InterPro" id="IPR047196">
    <property type="entry name" value="YidC_ALB_C"/>
</dbReference>
<dbReference type="PRINTS" id="PR00701">
    <property type="entry name" value="60KDINNERMP"/>
</dbReference>
<name>A0ABM9NMQ7_9GAMM</name>
<keyword evidence="10 13" id="KW-0143">Chaperone</keyword>
<dbReference type="Pfam" id="PF14849">
    <property type="entry name" value="YidC_periplas"/>
    <property type="match status" value="1"/>
</dbReference>
<evidence type="ECO:0000256" key="1">
    <source>
        <dbReference type="ARBA" id="ARBA00004429"/>
    </source>
</evidence>
<feature type="transmembrane region" description="Helical" evidence="13">
    <location>
        <begin position="358"/>
        <end position="378"/>
    </location>
</feature>
<gene>
    <name evidence="13 17" type="primary">yidC</name>
    <name evidence="17" type="ORF">MECH1_V1_3154</name>
</gene>
<feature type="compositionally biased region" description="Low complexity" evidence="14">
    <location>
        <begin position="39"/>
        <end position="48"/>
    </location>
</feature>
<evidence type="ECO:0000313" key="17">
    <source>
        <dbReference type="EMBL" id="CAL1241930.1"/>
    </source>
</evidence>
<keyword evidence="7 13" id="KW-0653">Protein transport</keyword>
<comment type="caution">
    <text evidence="13">Lacks conserved residue(s) required for the propagation of feature annotation.</text>
</comment>
<sequence length="546" mass="62349">MDNLRFVLFVFLIFLSVMLWQQWQIDYGPKPETAPPSPAAEAPSTAKPDLPESAHGLDEPPVRPSAATAPHQRITVTTDVVRLEIDSEGGDLRQLDLLRYPVSKDHPEQPVRLFEDAPHLFVAQSGFLGDEASAPTHHSPWRAEATEYTLAEGQDTLTVPLTWSNDQGIRIVKTYTLRRGSYDIRVEHRVSNRANGVWKARQYVQLQRKEPDEKDKNQLVRTYTGGVLYTPAEKYEKISFKDMAGENLARKSKDGWIAMIQHYFVAAWIPPAGEEHSFYTKALPDNHFVIGAYSPYLEVGPNEEKTFTAQLFAGPKLLRVLEKTAPGLDLTVDYGSLTIIAKPVFWLLEQFHKIFNNWGWAIIFVTITLKLLFYRLSAASYRSMANMRKLQPKLAELKERYGSDKQRLNMAMMDMYRKEKVNPLGGCLPILVQIPVFISLYWVLVESVEMRQAPFLLWLNDLSSKDPYFILPLIMGVSMFIQQKLSPPPSDPMQAKVMQFFPIMFTGFFAFFPSGLVLYWVVNNLLSILQQWYINRTIGRPTPAKA</sequence>
<evidence type="ECO:0000259" key="16">
    <source>
        <dbReference type="Pfam" id="PF14849"/>
    </source>
</evidence>
<evidence type="ECO:0000256" key="8">
    <source>
        <dbReference type="ARBA" id="ARBA00022989"/>
    </source>
</evidence>
<dbReference type="CDD" id="cd19961">
    <property type="entry name" value="EcYidC-like_peri"/>
    <property type="match status" value="1"/>
</dbReference>
<keyword evidence="18" id="KW-1185">Reference proteome</keyword>
<feature type="transmembrane region" description="Helical" evidence="13">
    <location>
        <begin position="421"/>
        <end position="444"/>
    </location>
</feature>
<feature type="compositionally biased region" description="Basic and acidic residues" evidence="14">
    <location>
        <begin position="49"/>
        <end position="61"/>
    </location>
</feature>
<evidence type="ECO:0000256" key="14">
    <source>
        <dbReference type="SAM" id="MobiDB-lite"/>
    </source>
</evidence>
<dbReference type="CDD" id="cd20070">
    <property type="entry name" value="5TM_YidC_Alb3"/>
    <property type="match status" value="1"/>
</dbReference>
<protein>
    <recommendedName>
        <fullName evidence="3 13">Membrane protein insertase YidC</fullName>
    </recommendedName>
    <alternativeName>
        <fullName evidence="12 13">Foldase YidC</fullName>
    </alternativeName>
    <alternativeName>
        <fullName evidence="11 13">Membrane integrase YidC</fullName>
    </alternativeName>
    <alternativeName>
        <fullName evidence="13">Membrane protein YidC</fullName>
    </alternativeName>
</protein>
<evidence type="ECO:0000259" key="15">
    <source>
        <dbReference type="Pfam" id="PF02096"/>
    </source>
</evidence>
<comment type="similarity">
    <text evidence="2 13">Belongs to the OXA1/ALB3/YidC family. Type 1 subfamily.</text>
</comment>
<dbReference type="Proteomes" id="UP001497493">
    <property type="component" value="Chromosome"/>
</dbReference>
<evidence type="ECO:0000256" key="9">
    <source>
        <dbReference type="ARBA" id="ARBA00023136"/>
    </source>
</evidence>
<accession>A0ABM9NMQ7</accession>
<dbReference type="PANTHER" id="PTHR12428:SF65">
    <property type="entry name" value="CYTOCHROME C OXIDASE ASSEMBLY PROTEIN COX18, MITOCHONDRIAL"/>
    <property type="match status" value="1"/>
</dbReference>
<keyword evidence="8 13" id="KW-1133">Transmembrane helix</keyword>
<dbReference type="EMBL" id="OZ026884">
    <property type="protein sequence ID" value="CAL1241930.1"/>
    <property type="molecule type" value="Genomic_DNA"/>
</dbReference>
<feature type="domain" description="Membrane insertase YidC/Oxa/ALB C-terminal" evidence="15">
    <location>
        <begin position="358"/>
        <end position="536"/>
    </location>
</feature>
<dbReference type="InterPro" id="IPR001708">
    <property type="entry name" value="YidC/ALB3/OXA1/COX18"/>
</dbReference>
<evidence type="ECO:0000256" key="4">
    <source>
        <dbReference type="ARBA" id="ARBA00022448"/>
    </source>
</evidence>
<evidence type="ECO:0000256" key="2">
    <source>
        <dbReference type="ARBA" id="ARBA00010527"/>
    </source>
</evidence>
<dbReference type="Gene3D" id="2.70.98.90">
    <property type="match status" value="1"/>
</dbReference>
<keyword evidence="9 13" id="KW-0472">Membrane</keyword>
<organism evidence="17 18">
    <name type="scientific">Candidatus Methylocalor cossyra</name>
    <dbReference type="NCBI Taxonomy" id="3108543"/>
    <lineage>
        <taxon>Bacteria</taxon>
        <taxon>Pseudomonadati</taxon>
        <taxon>Pseudomonadota</taxon>
        <taxon>Gammaproteobacteria</taxon>
        <taxon>Methylococcales</taxon>
        <taxon>Methylococcaceae</taxon>
        <taxon>Candidatus Methylocalor</taxon>
    </lineage>
</organism>
<evidence type="ECO:0000256" key="11">
    <source>
        <dbReference type="ARBA" id="ARBA00033245"/>
    </source>
</evidence>
<comment type="subcellular location">
    <subcellularLocation>
        <location evidence="1">Cell inner membrane</location>
        <topology evidence="1">Multi-pass membrane protein</topology>
    </subcellularLocation>
    <subcellularLocation>
        <location evidence="13">Cell membrane</location>
        <topology evidence="13">Multi-pass membrane protein</topology>
    </subcellularLocation>
</comment>
<dbReference type="NCBIfam" id="TIGR03593">
    <property type="entry name" value="yidC_nterm"/>
    <property type="match status" value="1"/>
</dbReference>
<dbReference type="PRINTS" id="PR01900">
    <property type="entry name" value="YIDCPROTEIN"/>
</dbReference>
<dbReference type="InterPro" id="IPR038221">
    <property type="entry name" value="YidC_periplasmic_sf"/>
</dbReference>